<dbReference type="PANTHER" id="PTHR34853">
    <property type="match status" value="1"/>
</dbReference>
<dbReference type="Proteomes" id="UP000308953">
    <property type="component" value="Unassembled WGS sequence"/>
</dbReference>
<dbReference type="AlphaFoldDB" id="A0A4S9CEL2"/>
<keyword evidence="1" id="KW-0378">Hydrolase</keyword>
<dbReference type="GO" id="GO:0016042">
    <property type="term" value="P:lipid catabolic process"/>
    <property type="evidence" value="ECO:0007669"/>
    <property type="project" value="InterPro"/>
</dbReference>
<dbReference type="Gene3D" id="3.40.50.1820">
    <property type="entry name" value="alpha/beta hydrolase"/>
    <property type="match status" value="2"/>
</dbReference>
<dbReference type="PANTHER" id="PTHR34853:SF1">
    <property type="entry name" value="LIPASE 5"/>
    <property type="match status" value="1"/>
</dbReference>
<comment type="caution">
    <text evidence="1">The sequence shown here is derived from an EMBL/GenBank/DDBJ whole genome shotgun (WGS) entry which is preliminary data.</text>
</comment>
<dbReference type="InterPro" id="IPR029058">
    <property type="entry name" value="AB_hydrolase_fold"/>
</dbReference>
<accession>A0A4S9CEL2</accession>
<dbReference type="SUPFAM" id="SSF53474">
    <property type="entry name" value="alpha/beta-Hydrolases"/>
    <property type="match status" value="1"/>
</dbReference>
<evidence type="ECO:0000313" key="1">
    <source>
        <dbReference type="EMBL" id="THX39064.1"/>
    </source>
</evidence>
<gene>
    <name evidence="1" type="ORF">D6D10_04603</name>
</gene>
<name>A0A4S9CEL2_AURPU</name>
<dbReference type="GO" id="GO:0004806">
    <property type="term" value="F:triacylglycerol lipase activity"/>
    <property type="evidence" value="ECO:0007669"/>
    <property type="project" value="InterPro"/>
</dbReference>
<protein>
    <submittedName>
        <fullName evidence="1">Alpha/beta-hydrolase</fullName>
    </submittedName>
</protein>
<evidence type="ECO:0000313" key="2">
    <source>
        <dbReference type="Proteomes" id="UP000308953"/>
    </source>
</evidence>
<reference evidence="1 2" key="1">
    <citation type="submission" date="2018-10" db="EMBL/GenBank/DDBJ databases">
        <title>Fifty Aureobasidium pullulans genomes reveal a recombining polyextremotolerant generalist.</title>
        <authorList>
            <person name="Gostincar C."/>
            <person name="Turk M."/>
            <person name="Zajc J."/>
            <person name="Gunde-Cimerman N."/>
        </authorList>
    </citation>
    <scope>NUCLEOTIDE SEQUENCE [LARGE SCALE GENOMIC DNA]</scope>
    <source>
        <strain evidence="1 2">EXF-9785</strain>
    </source>
</reference>
<dbReference type="EMBL" id="QZAV01000082">
    <property type="protein sequence ID" value="THX39064.1"/>
    <property type="molecule type" value="Genomic_DNA"/>
</dbReference>
<sequence length="519" mass="57095">MHDRARRQIAWHSCLQPTQGKSELTCGFLTKSRDTEQTISTLNTIHLSDTTQASSPDSCSSLHLSTCISVRLLPSSSWLFSHRQRLSTRVECPTFNLNRSKPACQSLLSEADPVDRENVGAYYDAKFYATSPDFASSTPGDVLKKELVHPGFGRLHSISRSVWRFQYTSLDANDSLVPSSGIIMFPRTSMPDIPLGDQRNVLPLVAYAHGTIGQHYGCAPSSGMHFFEQENLEPLLAEGYTVVATDYAGLGNNYTSHKYLSFAAHANDIYYSVVAARKMFPIVFNDKWMSIGHSQGGGAVWKLAEHPLVQDPRSGYVGTVSIAPAVNMSDLATTTYEKILPLPNYQDYSVTGLSALLLTGIKAAYPEYQMPWAADALQNMLHFTNITQSCAVAITTLATNLRIEQIIAPGAATPTNDDILKQWTRQHAAAQGDPASMPMLLIQGLEDTAVLPECTIRAYESATRLNTIGLLEYSGLNHTAVIAASAPRWLQFMKDRFSDHPTDFETSRVTFDANSTIAR</sequence>
<dbReference type="Pfam" id="PF03583">
    <property type="entry name" value="LIP"/>
    <property type="match status" value="1"/>
</dbReference>
<proteinExistence type="predicted"/>
<dbReference type="InterPro" id="IPR005152">
    <property type="entry name" value="Lipase_secreted"/>
</dbReference>
<organism evidence="1 2">
    <name type="scientific">Aureobasidium pullulans</name>
    <name type="common">Black yeast</name>
    <name type="synonym">Pullularia pullulans</name>
    <dbReference type="NCBI Taxonomy" id="5580"/>
    <lineage>
        <taxon>Eukaryota</taxon>
        <taxon>Fungi</taxon>
        <taxon>Dikarya</taxon>
        <taxon>Ascomycota</taxon>
        <taxon>Pezizomycotina</taxon>
        <taxon>Dothideomycetes</taxon>
        <taxon>Dothideomycetidae</taxon>
        <taxon>Dothideales</taxon>
        <taxon>Saccotheciaceae</taxon>
        <taxon>Aureobasidium</taxon>
    </lineage>
</organism>